<gene>
    <name evidence="19" type="ORF">BASA50_005995</name>
</gene>
<feature type="domain" description="RING-type" evidence="18">
    <location>
        <begin position="861"/>
        <end position="899"/>
    </location>
</feature>
<reference evidence="19 20" key="1">
    <citation type="submission" date="2021-02" db="EMBL/GenBank/DDBJ databases">
        <title>Variation within the Batrachochytrium salamandrivorans European outbreak.</title>
        <authorList>
            <person name="Kelly M."/>
            <person name="Pasmans F."/>
            <person name="Shea T.P."/>
            <person name="Munoz J.F."/>
            <person name="Carranza S."/>
            <person name="Cuomo C.A."/>
            <person name="Martel A."/>
        </authorList>
    </citation>
    <scope>NUCLEOTIDE SEQUENCE [LARGE SCALE GENOMIC DNA]</scope>
    <source>
        <strain evidence="19 20">AMFP18/2</strain>
    </source>
</reference>
<evidence type="ECO:0000256" key="1">
    <source>
        <dbReference type="ARBA" id="ARBA00000900"/>
    </source>
</evidence>
<keyword evidence="10 15" id="KW-0156">Chromatin regulator</keyword>
<evidence type="ECO:0000256" key="12">
    <source>
        <dbReference type="ARBA" id="ARBA00023242"/>
    </source>
</evidence>
<evidence type="ECO:0000313" key="19">
    <source>
        <dbReference type="EMBL" id="KAH6595202.1"/>
    </source>
</evidence>
<evidence type="ECO:0000256" key="11">
    <source>
        <dbReference type="ARBA" id="ARBA00023054"/>
    </source>
</evidence>
<dbReference type="InterPro" id="IPR013083">
    <property type="entry name" value="Znf_RING/FYVE/PHD"/>
</dbReference>
<dbReference type="SUPFAM" id="SSF57850">
    <property type="entry name" value="RING/U-box"/>
    <property type="match status" value="1"/>
</dbReference>
<evidence type="ECO:0000256" key="5">
    <source>
        <dbReference type="ARBA" id="ARBA00022679"/>
    </source>
</evidence>
<dbReference type="Pfam" id="PF00097">
    <property type="entry name" value="zf-C3HC4"/>
    <property type="match status" value="1"/>
</dbReference>
<name>A0ABQ8FE81_9FUNG</name>
<feature type="coiled-coil region" evidence="16">
    <location>
        <begin position="303"/>
        <end position="330"/>
    </location>
</feature>
<evidence type="ECO:0000259" key="18">
    <source>
        <dbReference type="PROSITE" id="PS50089"/>
    </source>
</evidence>
<evidence type="ECO:0000256" key="3">
    <source>
        <dbReference type="ARBA" id="ARBA00004906"/>
    </source>
</evidence>
<dbReference type="Gene3D" id="3.30.40.10">
    <property type="entry name" value="Zinc/RING finger domain, C3HC4 (zinc finger)"/>
    <property type="match status" value="1"/>
</dbReference>
<dbReference type="EMBL" id="JAFCIX010000312">
    <property type="protein sequence ID" value="KAH6595202.1"/>
    <property type="molecule type" value="Genomic_DNA"/>
</dbReference>
<keyword evidence="8 15" id="KW-0833">Ubl conjugation pathway</keyword>
<feature type="compositionally biased region" description="Basic and acidic residues" evidence="17">
    <location>
        <begin position="1"/>
        <end position="11"/>
    </location>
</feature>
<dbReference type="Proteomes" id="UP001648503">
    <property type="component" value="Unassembled WGS sequence"/>
</dbReference>
<evidence type="ECO:0000256" key="6">
    <source>
        <dbReference type="ARBA" id="ARBA00022723"/>
    </source>
</evidence>
<dbReference type="CDD" id="cd16499">
    <property type="entry name" value="RING-HC_Bre1-like"/>
    <property type="match status" value="1"/>
</dbReference>
<keyword evidence="9 15" id="KW-0862">Zinc</keyword>
<evidence type="ECO:0000256" key="9">
    <source>
        <dbReference type="ARBA" id="ARBA00022833"/>
    </source>
</evidence>
<dbReference type="PANTHER" id="PTHR23163">
    <property type="entry name" value="RING FINGER PROTEIN-RELATED"/>
    <property type="match status" value="1"/>
</dbReference>
<feature type="compositionally biased region" description="Low complexity" evidence="17">
    <location>
        <begin position="13"/>
        <end position="23"/>
    </location>
</feature>
<proteinExistence type="inferred from homology"/>
<evidence type="ECO:0000256" key="13">
    <source>
        <dbReference type="ARBA" id="ARBA00059679"/>
    </source>
</evidence>
<keyword evidence="12 15" id="KW-0539">Nucleus</keyword>
<evidence type="ECO:0000256" key="10">
    <source>
        <dbReference type="ARBA" id="ARBA00022853"/>
    </source>
</evidence>
<keyword evidence="7 14" id="KW-0863">Zinc-finger</keyword>
<evidence type="ECO:0000256" key="7">
    <source>
        <dbReference type="ARBA" id="ARBA00022771"/>
    </source>
</evidence>
<comment type="catalytic activity">
    <reaction evidence="1 15">
        <text>S-ubiquitinyl-[E2 ubiquitin-conjugating enzyme]-L-cysteine + [acceptor protein]-L-lysine = [E2 ubiquitin-conjugating enzyme]-L-cysteine + N(6)-ubiquitinyl-[acceptor protein]-L-lysine.</text>
        <dbReference type="EC" id="2.3.2.27"/>
    </reaction>
</comment>
<dbReference type="Pfam" id="PF08647">
    <property type="entry name" value="BRE1"/>
    <property type="match status" value="1"/>
</dbReference>
<feature type="coiled-coil region" evidence="16">
    <location>
        <begin position="694"/>
        <end position="840"/>
    </location>
</feature>
<dbReference type="InterPro" id="IPR058643">
    <property type="entry name" value="BRE1-like_CC"/>
</dbReference>
<comment type="subcellular location">
    <subcellularLocation>
        <location evidence="2 15">Nucleus</location>
    </subcellularLocation>
</comment>
<keyword evidence="11 15" id="KW-0175">Coiled coil</keyword>
<dbReference type="PANTHER" id="PTHR23163:SF0">
    <property type="entry name" value="E3 UBIQUITIN-PROTEIN LIGASE BRE1"/>
    <property type="match status" value="1"/>
</dbReference>
<sequence>MTGMADNERKRPAPLSSPSHAASTGGPTHTSISNNSTSSSSNTSTSGNTTSIGNGKDCPPSHLVSTHGRPAKRPNTNSIGSTELSTGMDLGGTHNRLAARHPILATAEYASSIDTTALTKDPLDSTDLDPKSLEATILTFQKKAIWAQMEEYQRQLDRTTRDMNSLESKVMSAESAVASATAFVEAVYETLQAITHLPELTISSSISDSQSQLVTTASSLLHQLNILSSSTTTPSLSNQVSSWGGIIQKRWASIGQLLSTVFSSISLAGKLEPDTEKMLSRTMVLAAEASQLHTQVSQQQGRIEMLESKLDTTDQLLIRTEKKLDRLRLQSNALPTSNSSATANNVNAIGRGAAIGNRSETTDSAMSASTPALHQSSSDLSTLVFEERAVEATRLAEFRLNEIQLLKKDRIALQNDINSLRIELDDARSSQARVLDMDRQLRYEITQQEVMRNELERVLLENQTLHSDRRMFTDQVRALEAKERKTLEADFRKLELDLHRIRSGRDTLQKNLDERTARDDVEFKQNQELRLIANTRNDRIVSLEAELQRLKMYIAASIGEQSLLDFFDDSPDKNPYKTLKEKIDALEIKQQHFEALVISLQSEDPISDLSLKLTETEDARQALAVQLEKYTRIFGSTESDSGVRLEAQAHELEEFATKCKYYQKTESRLLTEIETIGKAWADLESQNSKRVTNLTEKEDHIMRLLAEKTKYEQKFAMLSKQSTTYNNMGIALRRQSDKQLEQIRKQEDIEKNLSMQLQVLEKEAATKAPALEKEKRKVAELLQQVGQYKDRFERATQRCDQLVNVVKQKTELIEHEADAKRRLQEQVELLKKKMETITNSQPQGDAQLLKQLEEYKLLLKCQSCSHNFKSHVLLKCMHTFCKDCIDTIYNSRQRKCPACGTAFGQQDVKPVYL</sequence>
<evidence type="ECO:0000256" key="14">
    <source>
        <dbReference type="PROSITE-ProRule" id="PRU00175"/>
    </source>
</evidence>
<feature type="coiled-coil region" evidence="16">
    <location>
        <begin position="149"/>
        <end position="176"/>
    </location>
</feature>
<evidence type="ECO:0000313" key="20">
    <source>
        <dbReference type="Proteomes" id="UP001648503"/>
    </source>
</evidence>
<dbReference type="InterPro" id="IPR001841">
    <property type="entry name" value="Znf_RING"/>
</dbReference>
<dbReference type="InterPro" id="IPR013956">
    <property type="entry name" value="E3_ubiquit_lig_Bre1"/>
</dbReference>
<evidence type="ECO:0000256" key="17">
    <source>
        <dbReference type="SAM" id="MobiDB-lite"/>
    </source>
</evidence>
<evidence type="ECO:0000256" key="16">
    <source>
        <dbReference type="SAM" id="Coils"/>
    </source>
</evidence>
<dbReference type="Pfam" id="PF26095">
    <property type="entry name" value="CC_Bre1"/>
    <property type="match status" value="1"/>
</dbReference>
<comment type="similarity">
    <text evidence="4 15">Belongs to the BRE1 family.</text>
</comment>
<comment type="function">
    <text evidence="13">E3 ubiquitin-protein ligase that mediates monoubiquitination of histone H2B to form H2BK123ub1. H2BK123ub1 gives a specific tag for epigenetic transcriptional activation and is also a prerequisite for H3K4me and H3K79me formation.</text>
</comment>
<evidence type="ECO:0000256" key="2">
    <source>
        <dbReference type="ARBA" id="ARBA00004123"/>
    </source>
</evidence>
<feature type="region of interest" description="Disordered" evidence="17">
    <location>
        <begin position="1"/>
        <end position="93"/>
    </location>
</feature>
<organism evidence="19 20">
    <name type="scientific">Batrachochytrium salamandrivorans</name>
    <dbReference type="NCBI Taxonomy" id="1357716"/>
    <lineage>
        <taxon>Eukaryota</taxon>
        <taxon>Fungi</taxon>
        <taxon>Fungi incertae sedis</taxon>
        <taxon>Chytridiomycota</taxon>
        <taxon>Chytridiomycota incertae sedis</taxon>
        <taxon>Chytridiomycetes</taxon>
        <taxon>Rhizophydiales</taxon>
        <taxon>Rhizophydiales incertae sedis</taxon>
        <taxon>Batrachochytrium</taxon>
    </lineage>
</organism>
<accession>A0ABQ8FE81</accession>
<dbReference type="PROSITE" id="PS50089">
    <property type="entry name" value="ZF_RING_2"/>
    <property type="match status" value="1"/>
</dbReference>
<dbReference type="InterPro" id="IPR018957">
    <property type="entry name" value="Znf_C3HC4_RING-type"/>
</dbReference>
<keyword evidence="6 15" id="KW-0479">Metal-binding</keyword>
<evidence type="ECO:0000256" key="4">
    <source>
        <dbReference type="ARBA" id="ARBA00005555"/>
    </source>
</evidence>
<dbReference type="EC" id="2.3.2.27" evidence="15"/>
<feature type="compositionally biased region" description="Low complexity" evidence="17">
    <location>
        <begin position="30"/>
        <end position="55"/>
    </location>
</feature>
<comment type="caution">
    <text evidence="19">The sequence shown here is derived from an EMBL/GenBank/DDBJ whole genome shotgun (WGS) entry which is preliminary data.</text>
</comment>
<feature type="coiled-coil region" evidence="16">
    <location>
        <begin position="403"/>
        <end position="430"/>
    </location>
</feature>
<evidence type="ECO:0000256" key="8">
    <source>
        <dbReference type="ARBA" id="ARBA00022786"/>
    </source>
</evidence>
<comment type="pathway">
    <text evidence="3 15">Protein modification; protein ubiquitination.</text>
</comment>
<keyword evidence="20" id="KW-1185">Reference proteome</keyword>
<evidence type="ECO:0000256" key="15">
    <source>
        <dbReference type="RuleBase" id="RU365038"/>
    </source>
</evidence>
<dbReference type="InterPro" id="IPR017907">
    <property type="entry name" value="Znf_RING_CS"/>
</dbReference>
<dbReference type="PROSITE" id="PS00518">
    <property type="entry name" value="ZF_RING_1"/>
    <property type="match status" value="1"/>
</dbReference>
<protein>
    <recommendedName>
        <fullName evidence="15">E3 ubiquitin protein ligase</fullName>
        <ecNumber evidence="15">2.3.2.27</ecNumber>
    </recommendedName>
</protein>
<keyword evidence="5 15" id="KW-0808">Transferase</keyword>
<feature type="compositionally biased region" description="Polar residues" evidence="17">
    <location>
        <begin position="74"/>
        <end position="85"/>
    </location>
</feature>